<organism evidence="2 3">
    <name type="scientific">Rhodanobacter aciditrophus</name>
    <dbReference type="NCBI Taxonomy" id="1623218"/>
    <lineage>
        <taxon>Bacteria</taxon>
        <taxon>Pseudomonadati</taxon>
        <taxon>Pseudomonadota</taxon>
        <taxon>Gammaproteobacteria</taxon>
        <taxon>Lysobacterales</taxon>
        <taxon>Rhodanobacteraceae</taxon>
        <taxon>Rhodanobacter</taxon>
    </lineage>
</organism>
<keyword evidence="1" id="KW-1133">Transmembrane helix</keyword>
<accession>A0ABW4B001</accession>
<dbReference type="SUPFAM" id="SSF63411">
    <property type="entry name" value="LuxS/MPP-like metallohydrolase"/>
    <property type="match status" value="1"/>
</dbReference>
<protein>
    <recommendedName>
        <fullName evidence="4">Insulinase family protein</fullName>
    </recommendedName>
</protein>
<feature type="transmembrane region" description="Helical" evidence="1">
    <location>
        <begin position="12"/>
        <end position="32"/>
    </location>
</feature>
<dbReference type="Proteomes" id="UP001597059">
    <property type="component" value="Unassembled WGS sequence"/>
</dbReference>
<gene>
    <name evidence="2" type="ORF">ACFQ45_05555</name>
</gene>
<evidence type="ECO:0000313" key="3">
    <source>
        <dbReference type="Proteomes" id="UP001597059"/>
    </source>
</evidence>
<keyword evidence="1" id="KW-0472">Membrane</keyword>
<reference evidence="3" key="1">
    <citation type="journal article" date="2019" name="Int. J. Syst. Evol. Microbiol.">
        <title>The Global Catalogue of Microorganisms (GCM) 10K type strain sequencing project: providing services to taxonomists for standard genome sequencing and annotation.</title>
        <authorList>
            <consortium name="The Broad Institute Genomics Platform"/>
            <consortium name="The Broad Institute Genome Sequencing Center for Infectious Disease"/>
            <person name="Wu L."/>
            <person name="Ma J."/>
        </authorList>
    </citation>
    <scope>NUCLEOTIDE SEQUENCE [LARGE SCALE GENOMIC DNA]</scope>
    <source>
        <strain evidence="3">JCM 30774</strain>
    </source>
</reference>
<evidence type="ECO:0000256" key="1">
    <source>
        <dbReference type="SAM" id="Phobius"/>
    </source>
</evidence>
<dbReference type="EMBL" id="JBHTMN010000007">
    <property type="protein sequence ID" value="MFD1382818.1"/>
    <property type="molecule type" value="Genomic_DNA"/>
</dbReference>
<keyword evidence="1" id="KW-0812">Transmembrane</keyword>
<dbReference type="RefSeq" id="WP_377365994.1">
    <property type="nucleotide sequence ID" value="NZ_JBHTMN010000007.1"/>
</dbReference>
<sequence>MIKRDKPLFSRPVLAVIIVACTLAIWLLNLTAPHTQLATPNIETWQTESDIPVYWVNQGIWEGQDKLAISFVFQGDTRNAPLTAATLGMMLGPSLPLSTATINQRLAPAAASVDSSFDHLQQTLNVTLSSQPQYLAPALKVLDTWFNNTQLKATPLETWQRQYTPDPAEQQLWQQFFYAPDAPFSQPKQALTLEDINTYLQHLKAHVSHILIAGAMDENAQRVLARGLSSMTKSLQHNLYPVSWQLPTQPATAILGNNDLSAIYGVVAMEPLASVEDWLAQQIWVRDMLQAQQDQVGSQVPQWELHLGRQLAYANWQIDVPTQVFIDDQQPLTAASSWFASEKLPSYTDTGRFNELKAQLLNQLEALAKNPSWWAIMGTRVALPDSPLSLETFSKSYSDAANSFTIEQYQQHIDALLIPSSRQEVQVKQ</sequence>
<keyword evidence="3" id="KW-1185">Reference proteome</keyword>
<name>A0ABW4B001_9GAMM</name>
<proteinExistence type="predicted"/>
<dbReference type="InterPro" id="IPR011249">
    <property type="entry name" value="Metalloenz_LuxS/M16"/>
</dbReference>
<comment type="caution">
    <text evidence="2">The sequence shown here is derived from an EMBL/GenBank/DDBJ whole genome shotgun (WGS) entry which is preliminary data.</text>
</comment>
<evidence type="ECO:0008006" key="4">
    <source>
        <dbReference type="Google" id="ProtNLM"/>
    </source>
</evidence>
<evidence type="ECO:0000313" key="2">
    <source>
        <dbReference type="EMBL" id="MFD1382818.1"/>
    </source>
</evidence>